<evidence type="ECO:0000313" key="2">
    <source>
        <dbReference type="Proteomes" id="UP001054945"/>
    </source>
</evidence>
<dbReference type="EMBL" id="BPLR01011592">
    <property type="protein sequence ID" value="GIY47554.1"/>
    <property type="molecule type" value="Genomic_DNA"/>
</dbReference>
<dbReference type="Proteomes" id="UP001054945">
    <property type="component" value="Unassembled WGS sequence"/>
</dbReference>
<evidence type="ECO:0000313" key="1">
    <source>
        <dbReference type="EMBL" id="GIY47554.1"/>
    </source>
</evidence>
<name>A0AAV4TNB9_CAEEX</name>
<gene>
    <name evidence="1" type="ORF">CEXT_167151</name>
</gene>
<accession>A0AAV4TNB9</accession>
<proteinExistence type="predicted"/>
<protein>
    <submittedName>
        <fullName evidence="1">Uncharacterized protein</fullName>
    </submittedName>
</protein>
<sequence>MNKLFDVLVFSFCKDQNIEELIHERDSISQNLQENNNEELKCKLVEISHKIEEQISVCKQKKWAELCSSLDPRKGTSQYWNLIKILNNSSNSSKMNPQSNVLAIDDEHARTNIEAANMLANQYEKTSKLMFSADDRSRYKIYKSIIEHNKRTTEACNFISDLTL</sequence>
<comment type="caution">
    <text evidence="1">The sequence shown here is derived from an EMBL/GenBank/DDBJ whole genome shotgun (WGS) entry which is preliminary data.</text>
</comment>
<reference evidence="1 2" key="1">
    <citation type="submission" date="2021-06" db="EMBL/GenBank/DDBJ databases">
        <title>Caerostris extrusa draft genome.</title>
        <authorList>
            <person name="Kono N."/>
            <person name="Arakawa K."/>
        </authorList>
    </citation>
    <scope>NUCLEOTIDE SEQUENCE [LARGE SCALE GENOMIC DNA]</scope>
</reference>
<keyword evidence="2" id="KW-1185">Reference proteome</keyword>
<dbReference type="AlphaFoldDB" id="A0AAV4TNB9"/>
<organism evidence="1 2">
    <name type="scientific">Caerostris extrusa</name>
    <name type="common">Bark spider</name>
    <name type="synonym">Caerostris bankana</name>
    <dbReference type="NCBI Taxonomy" id="172846"/>
    <lineage>
        <taxon>Eukaryota</taxon>
        <taxon>Metazoa</taxon>
        <taxon>Ecdysozoa</taxon>
        <taxon>Arthropoda</taxon>
        <taxon>Chelicerata</taxon>
        <taxon>Arachnida</taxon>
        <taxon>Araneae</taxon>
        <taxon>Araneomorphae</taxon>
        <taxon>Entelegynae</taxon>
        <taxon>Araneoidea</taxon>
        <taxon>Araneidae</taxon>
        <taxon>Caerostris</taxon>
    </lineage>
</organism>